<dbReference type="SUPFAM" id="SSF53098">
    <property type="entry name" value="Ribonuclease H-like"/>
    <property type="match status" value="1"/>
</dbReference>
<feature type="non-terminal residue" evidence="3">
    <location>
        <position position="1"/>
    </location>
</feature>
<name>A0A146KPW3_LYGHE</name>
<dbReference type="GO" id="GO:0046983">
    <property type="term" value="F:protein dimerization activity"/>
    <property type="evidence" value="ECO:0007669"/>
    <property type="project" value="InterPro"/>
</dbReference>
<dbReference type="InterPro" id="IPR008906">
    <property type="entry name" value="HATC_C_dom"/>
</dbReference>
<protein>
    <submittedName>
        <fullName evidence="3">Zinc finger BED domain-containing protein 1</fullName>
    </submittedName>
</protein>
<dbReference type="EMBL" id="GDHC01021183">
    <property type="protein sequence ID" value="JAP97445.1"/>
    <property type="molecule type" value="Transcribed_RNA"/>
</dbReference>
<gene>
    <name evidence="3" type="primary">ZBED1_4</name>
    <name evidence="3" type="ORF">g.14939</name>
</gene>
<dbReference type="PANTHER" id="PTHR46481">
    <property type="entry name" value="ZINC FINGER BED DOMAIN-CONTAINING PROTEIN 4"/>
    <property type="match status" value="1"/>
</dbReference>
<evidence type="ECO:0000313" key="3">
    <source>
        <dbReference type="EMBL" id="JAP97445.1"/>
    </source>
</evidence>
<sequence length="613" mass="68431">PAPAGASAASFFGGRKQQDTLDKFKIPESKVADKLHMAVAYFICTSNKPLNQVEDEGFKIMLRCFRPGYQPCGRKSLTDNYLPKLYNATKSLIQCALHEAQFVACTTDAWTSNTGEPFMALTAHFIDNMWQMRNFTLCCRVLNVDHTGINVKDWLKESLQEWKIPIEKLVCFTTDNGDNIRLAVELLGVPHIRCIGHTMQNGVDGVHKLPDIISLQKKTHAIQHFFSSPKIANRFVSFIKDRHKIVPRKLPGLSPTRWWSELPLNKVLIEDAKYHREFLACHENGSKLDLLLSESDMALLKSYTVTLEPLEELTAAMSGDHYVTAGSVLPVVHLIEKAMAAAEAQANMQIQSQSIPAIPRPGTQGRGTGDGVIEDDDDDGTVQPDEVVHRDPKMLKLVLQKLHKRYIPESNFTTDLGSGPQMRQRQCDVRGAVNCHELLVKCTFLDPRFRPNLTEADQTTVQTKLVKEFCDEQAASQAGTSTLATPLPPAKKQKAGLASVFAKLSGQNVDQGGVEIETPERRFRNELARYNALPPVFIDDDILVWWRDHSLSFPCVSKLAKKYLCAVATSTPSERVFSAGGRVITDQRTCLTGEHADQLIFLSMNKKTVPRPK</sequence>
<dbReference type="InterPro" id="IPR052035">
    <property type="entry name" value="ZnF_BED_domain_contain"/>
</dbReference>
<dbReference type="Pfam" id="PF05699">
    <property type="entry name" value="Dimer_Tnp_hAT"/>
    <property type="match status" value="1"/>
</dbReference>
<dbReference type="AlphaFoldDB" id="A0A146KPW3"/>
<feature type="region of interest" description="Disordered" evidence="1">
    <location>
        <begin position="352"/>
        <end position="388"/>
    </location>
</feature>
<dbReference type="PANTHER" id="PTHR46481:SF9">
    <property type="entry name" value="ZINC FINGER BED DOMAIN-CONTAINING PROTEIN 1-LIKE"/>
    <property type="match status" value="1"/>
</dbReference>
<feature type="domain" description="HAT C-terminal dimerisation" evidence="2">
    <location>
        <begin position="528"/>
        <end position="602"/>
    </location>
</feature>
<dbReference type="InterPro" id="IPR012337">
    <property type="entry name" value="RNaseH-like_sf"/>
</dbReference>
<proteinExistence type="predicted"/>
<evidence type="ECO:0000256" key="1">
    <source>
        <dbReference type="SAM" id="MobiDB-lite"/>
    </source>
</evidence>
<evidence type="ECO:0000259" key="2">
    <source>
        <dbReference type="Pfam" id="PF05699"/>
    </source>
</evidence>
<reference evidence="3" key="1">
    <citation type="journal article" date="2016" name="Gigascience">
        <title>De novo construction of an expanded transcriptome assembly for the western tarnished plant bug, Lygus hesperus.</title>
        <authorList>
            <person name="Tassone E.E."/>
            <person name="Geib S.M."/>
            <person name="Hall B."/>
            <person name="Fabrick J.A."/>
            <person name="Brent C.S."/>
            <person name="Hull J.J."/>
        </authorList>
    </citation>
    <scope>NUCLEOTIDE SEQUENCE</scope>
</reference>
<accession>A0A146KPW3</accession>
<organism evidence="3">
    <name type="scientific">Lygus hesperus</name>
    <name type="common">Western plant bug</name>
    <dbReference type="NCBI Taxonomy" id="30085"/>
    <lineage>
        <taxon>Eukaryota</taxon>
        <taxon>Metazoa</taxon>
        <taxon>Ecdysozoa</taxon>
        <taxon>Arthropoda</taxon>
        <taxon>Hexapoda</taxon>
        <taxon>Insecta</taxon>
        <taxon>Pterygota</taxon>
        <taxon>Neoptera</taxon>
        <taxon>Paraneoptera</taxon>
        <taxon>Hemiptera</taxon>
        <taxon>Heteroptera</taxon>
        <taxon>Panheteroptera</taxon>
        <taxon>Cimicomorpha</taxon>
        <taxon>Miridae</taxon>
        <taxon>Mirini</taxon>
        <taxon>Lygus</taxon>
    </lineage>
</organism>